<reference evidence="2 3" key="1">
    <citation type="submission" date="2019-05" db="EMBL/GenBank/DDBJ databases">
        <title>Culicoidintestinum kansasii gen. nov., sp. nov. from the gastrointestinal tract of the biting midge, Culicoides sonorensis.</title>
        <authorList>
            <person name="Neupane S."/>
            <person name="Ghosh A."/>
            <person name="Gunther S."/>
            <person name="Martin K."/>
            <person name="Zurek L."/>
        </authorList>
    </citation>
    <scope>NUCLEOTIDE SEQUENCE [LARGE SCALE GENOMIC DNA]</scope>
    <source>
        <strain evidence="2 3">CS-1</strain>
    </source>
</reference>
<evidence type="ECO:0000256" key="1">
    <source>
        <dbReference type="SAM" id="Phobius"/>
    </source>
</evidence>
<evidence type="ECO:0000313" key="2">
    <source>
        <dbReference type="EMBL" id="TLG72124.1"/>
    </source>
</evidence>
<feature type="transmembrane region" description="Helical" evidence="1">
    <location>
        <begin position="12"/>
        <end position="33"/>
    </location>
</feature>
<accession>A0A5R8Q8T3</accession>
<dbReference type="InParanoid" id="A0A5R8Q8T3"/>
<dbReference type="AlphaFoldDB" id="A0A5R8Q8T3"/>
<gene>
    <name evidence="2" type="ORF">FEZ08_09855</name>
</gene>
<organism evidence="2 3">
    <name type="scientific">Culicoidibacter larvae</name>
    <dbReference type="NCBI Taxonomy" id="2579976"/>
    <lineage>
        <taxon>Bacteria</taxon>
        <taxon>Bacillati</taxon>
        <taxon>Bacillota</taxon>
        <taxon>Culicoidibacteria</taxon>
        <taxon>Culicoidibacterales</taxon>
        <taxon>Culicoidibacteraceae</taxon>
        <taxon>Culicoidibacter</taxon>
    </lineage>
</organism>
<proteinExistence type="predicted"/>
<keyword evidence="1" id="KW-0812">Transmembrane</keyword>
<name>A0A5R8Q8T3_9FIRM</name>
<protein>
    <submittedName>
        <fullName evidence="2">Uncharacterized protein</fullName>
    </submittedName>
</protein>
<evidence type="ECO:0000313" key="3">
    <source>
        <dbReference type="Proteomes" id="UP000306912"/>
    </source>
</evidence>
<sequence length="136" mass="16069">MESKKVREFAKLVIFCMGGGITFYVTFISKIIPWQIVRIGIPVVLLIIMILAVVTYEVYRRKTFAFNLERLLMIIITSETIELDSAKMYKVPNDDLLSKELDESMGYTKELFWLAKRKKYIDFQIRKGQRYVTIRK</sequence>
<dbReference type="Proteomes" id="UP000306912">
    <property type="component" value="Unassembled WGS sequence"/>
</dbReference>
<keyword evidence="1" id="KW-1133">Transmembrane helix</keyword>
<comment type="caution">
    <text evidence="2">The sequence shown here is derived from an EMBL/GenBank/DDBJ whole genome shotgun (WGS) entry which is preliminary data.</text>
</comment>
<feature type="transmembrane region" description="Helical" evidence="1">
    <location>
        <begin position="39"/>
        <end position="59"/>
    </location>
</feature>
<dbReference type="RefSeq" id="WP_138191887.1">
    <property type="nucleotide sequence ID" value="NZ_VBWP01000009.1"/>
</dbReference>
<keyword evidence="1" id="KW-0472">Membrane</keyword>
<keyword evidence="3" id="KW-1185">Reference proteome</keyword>
<dbReference type="EMBL" id="VBWP01000009">
    <property type="protein sequence ID" value="TLG72124.1"/>
    <property type="molecule type" value="Genomic_DNA"/>
</dbReference>